<evidence type="ECO:0000259" key="12">
    <source>
        <dbReference type="Pfam" id="PF24877"/>
    </source>
</evidence>
<dbReference type="HAMAP" id="MF_02094">
    <property type="entry name" value="Edd"/>
    <property type="match status" value="1"/>
</dbReference>
<evidence type="ECO:0000256" key="9">
    <source>
        <dbReference type="HAMAP-Rule" id="MF_02094"/>
    </source>
</evidence>
<accession>A0A9X0XEK9</accession>
<keyword evidence="4 9" id="KW-0408">Iron</keyword>
<evidence type="ECO:0000313" key="13">
    <source>
        <dbReference type="EMBL" id="MBL0720882.1"/>
    </source>
</evidence>
<dbReference type="PANTHER" id="PTHR43661:SF1">
    <property type="entry name" value="PHOSPHOGLUCONATE DEHYDRATASE"/>
    <property type="match status" value="1"/>
</dbReference>
<name>A0A9X0XEK9_9BURK</name>
<dbReference type="RefSeq" id="WP_201827731.1">
    <property type="nucleotide sequence ID" value="NZ_JAERRA010000002.1"/>
</dbReference>
<dbReference type="GO" id="GO:0009255">
    <property type="term" value="P:Entner-Doudoroff pathway through 6-phosphogluconate"/>
    <property type="evidence" value="ECO:0007669"/>
    <property type="project" value="UniProtKB-UniRule"/>
</dbReference>
<dbReference type="Gene3D" id="3.50.30.80">
    <property type="entry name" value="IlvD/EDD C-terminal domain-like"/>
    <property type="match status" value="1"/>
</dbReference>
<dbReference type="PROSITE" id="PS00886">
    <property type="entry name" value="ILVD_EDD_1"/>
    <property type="match status" value="1"/>
</dbReference>
<evidence type="ECO:0000256" key="10">
    <source>
        <dbReference type="NCBIfam" id="TIGR01196"/>
    </source>
</evidence>
<dbReference type="InterPro" id="IPR042096">
    <property type="entry name" value="Dihydro-acid_dehy_C"/>
</dbReference>
<dbReference type="SUPFAM" id="SSF143975">
    <property type="entry name" value="IlvD/EDD N-terminal domain-like"/>
    <property type="match status" value="1"/>
</dbReference>
<keyword evidence="2 9" id="KW-0004">4Fe-4S</keyword>
<evidence type="ECO:0000256" key="3">
    <source>
        <dbReference type="ARBA" id="ARBA00022723"/>
    </source>
</evidence>
<dbReference type="Pfam" id="PF00920">
    <property type="entry name" value="ILVD_EDD_N"/>
    <property type="match status" value="1"/>
</dbReference>
<comment type="similarity">
    <text evidence="1 9">Belongs to the IlvD/Edd family.</text>
</comment>
<evidence type="ECO:0000256" key="1">
    <source>
        <dbReference type="ARBA" id="ARBA00006486"/>
    </source>
</evidence>
<dbReference type="InterPro" id="IPR037237">
    <property type="entry name" value="IlvD/EDD_N"/>
</dbReference>
<feature type="domain" description="Dihydroxy-acid/6-phosphogluconate dehydratase N-terminal" evidence="11">
    <location>
        <begin position="77"/>
        <end position="390"/>
    </location>
</feature>
<dbReference type="InterPro" id="IPR000581">
    <property type="entry name" value="ILV_EDD_N"/>
</dbReference>
<reference evidence="13 14" key="1">
    <citation type="submission" date="2021-01" db="EMBL/GenBank/DDBJ databases">
        <title>Piscinibacter sp. Jin2 Genome sequencing and assembly.</title>
        <authorList>
            <person name="Kim I."/>
        </authorList>
    </citation>
    <scope>NUCLEOTIDE SEQUENCE [LARGE SCALE GENOMIC DNA]</scope>
    <source>
        <strain evidence="13 14">Jin2</strain>
    </source>
</reference>
<dbReference type="PANTHER" id="PTHR43661">
    <property type="entry name" value="D-XYLONATE DEHYDRATASE"/>
    <property type="match status" value="1"/>
</dbReference>
<dbReference type="InterPro" id="IPR004786">
    <property type="entry name" value="6-phosphgluc_deHydtase"/>
</dbReference>
<organism evidence="13 14">
    <name type="scientific">Aquariibacter lacus</name>
    <dbReference type="NCBI Taxonomy" id="2801332"/>
    <lineage>
        <taxon>Bacteria</taxon>
        <taxon>Pseudomonadati</taxon>
        <taxon>Pseudomonadota</taxon>
        <taxon>Betaproteobacteria</taxon>
        <taxon>Burkholderiales</taxon>
        <taxon>Sphaerotilaceae</taxon>
        <taxon>Aquariibacter</taxon>
    </lineage>
</organism>
<evidence type="ECO:0000259" key="11">
    <source>
        <dbReference type="Pfam" id="PF00920"/>
    </source>
</evidence>
<comment type="catalytic activity">
    <reaction evidence="9">
        <text>6-phospho-D-gluconate = 2-dehydro-3-deoxy-6-phospho-D-gluconate + H2O</text>
        <dbReference type="Rhea" id="RHEA:17277"/>
        <dbReference type="ChEBI" id="CHEBI:15377"/>
        <dbReference type="ChEBI" id="CHEBI:57569"/>
        <dbReference type="ChEBI" id="CHEBI:58759"/>
        <dbReference type="EC" id="4.2.1.12"/>
    </reaction>
</comment>
<comment type="pathway">
    <text evidence="9">Carbohydrate metabolism; Entner-Doudoroff pathway.</text>
</comment>
<gene>
    <name evidence="9" type="primary">edd</name>
    <name evidence="13" type="ORF">JI742_13390</name>
</gene>
<dbReference type="EC" id="4.2.1.12" evidence="9 10"/>
<dbReference type="GO" id="GO:0005829">
    <property type="term" value="C:cytosol"/>
    <property type="evidence" value="ECO:0007669"/>
    <property type="project" value="TreeGrafter"/>
</dbReference>
<dbReference type="PROSITE" id="PS00887">
    <property type="entry name" value="ILVD_EDD_2"/>
    <property type="match status" value="1"/>
</dbReference>
<keyword evidence="8 9" id="KW-0119">Carbohydrate metabolism</keyword>
<comment type="cofactor">
    <cofactor evidence="9">
        <name>[4Fe-4S] cluster</name>
        <dbReference type="ChEBI" id="CHEBI:49883"/>
    </cofactor>
    <text evidence="9">Binds 1 [4Fe-4S] cluster.</text>
</comment>
<dbReference type="InterPro" id="IPR056740">
    <property type="entry name" value="ILV_EDD_C"/>
</dbReference>
<keyword evidence="7 9" id="KW-0456">Lyase</keyword>
<evidence type="ECO:0000256" key="8">
    <source>
        <dbReference type="ARBA" id="ARBA00023277"/>
    </source>
</evidence>
<keyword evidence="5 9" id="KW-0411">Iron-sulfur</keyword>
<evidence type="ECO:0000313" key="14">
    <source>
        <dbReference type="Proteomes" id="UP000643207"/>
    </source>
</evidence>
<dbReference type="NCBIfam" id="TIGR01196">
    <property type="entry name" value="edd"/>
    <property type="match status" value="1"/>
</dbReference>
<keyword evidence="14" id="KW-1185">Reference proteome</keyword>
<dbReference type="EMBL" id="JAERRA010000002">
    <property type="protein sequence ID" value="MBL0720882.1"/>
    <property type="molecule type" value="Genomic_DNA"/>
</dbReference>
<protein>
    <recommendedName>
        <fullName evidence="9 10">Phosphogluconate dehydratase</fullName>
        <ecNumber evidence="9 10">4.2.1.12</ecNumber>
    </recommendedName>
</protein>
<keyword evidence="6 9" id="KW-0311">Gluconate utilization</keyword>
<evidence type="ECO:0000256" key="7">
    <source>
        <dbReference type="ARBA" id="ARBA00023239"/>
    </source>
</evidence>
<dbReference type="Pfam" id="PF24877">
    <property type="entry name" value="ILV_EDD_C"/>
    <property type="match status" value="1"/>
</dbReference>
<feature type="binding site" evidence="9">
    <location>
        <position position="165"/>
    </location>
    <ligand>
        <name>[4Fe-4S] cluster</name>
        <dbReference type="ChEBI" id="CHEBI:49883"/>
    </ligand>
</feature>
<evidence type="ECO:0000256" key="4">
    <source>
        <dbReference type="ARBA" id="ARBA00023004"/>
    </source>
</evidence>
<feature type="binding site" evidence="9">
    <location>
        <position position="232"/>
    </location>
    <ligand>
        <name>[4Fe-4S] cluster</name>
        <dbReference type="ChEBI" id="CHEBI:49883"/>
    </ligand>
</feature>
<keyword evidence="3 9" id="KW-0479">Metal-binding</keyword>
<dbReference type="Proteomes" id="UP000643207">
    <property type="component" value="Unassembled WGS sequence"/>
</dbReference>
<proteinExistence type="inferred from homology"/>
<dbReference type="GO" id="GO:0051539">
    <property type="term" value="F:4 iron, 4 sulfur cluster binding"/>
    <property type="evidence" value="ECO:0007669"/>
    <property type="project" value="UniProtKB-UniRule"/>
</dbReference>
<dbReference type="AlphaFoldDB" id="A0A9X0XEK9"/>
<dbReference type="InterPro" id="IPR020558">
    <property type="entry name" value="DiOHA_6PGluconate_deHydtase_CS"/>
</dbReference>
<evidence type="ECO:0000256" key="6">
    <source>
        <dbReference type="ARBA" id="ARBA00023064"/>
    </source>
</evidence>
<dbReference type="GO" id="GO:0004456">
    <property type="term" value="F:phosphogluconate dehydratase activity"/>
    <property type="evidence" value="ECO:0007669"/>
    <property type="project" value="UniProtKB-UniRule"/>
</dbReference>
<comment type="function">
    <text evidence="9">Catalyzes the dehydration of 6-phospho-D-gluconate to 2-dehydro-3-deoxy-6-phospho-D-gluconate.</text>
</comment>
<sequence length="617" mass="64894">MSTPAPALRPALHPTLAAVTARIEARSATSRAAYLAMIDSARRPGAQRAGLGCANAAHAWAAMPQDDKLRLNAERVPNLGIVSAYNDMLSAHQPYERYPERLRAAARAAGATAQVAGGVPAMCDGITQGEDGMELSLFSRDVIALATAVALSHQVFDAALCLGVCDKIVPGLFIGALQFGELPTVFVPAGPMTSGLSNEAKAKVRQEYAQGKVGREALLASEQAAYHGPGTCTFYGTANSNQMLMEIMGLHLPGASFVNPGTPLREALTEAAVQHAVALAQPGPARRGLGHQIDARVLVNGLVGLLATGGSTNHTLHLVAMARAAGLVLDWDDFAALSAAVPLLARVYPNGQADVNHFHAAGGMGFLIRELLDAGLLHEDVDTILGRGLRAYTREPWLDGGQLAWRDAPAASGDLDVLRPATQPFSPDGGLRLLQGNLGRAVVKVSAVRPEHRVVRAPARVFSDQKQLEQAFRAGELTGDLVAVVREQGPRANGMPELHKLTPVLGLLQDRGQRVALVTDGRMSGASGKVPAAIHLSPEALDGGPIARIEDGDWITLDCERGLLQLEVEPALLAARTPAPPMPREGLLNHGRQIFQLFRDHASAAEAGASPFGLGQP</sequence>
<dbReference type="SUPFAM" id="SSF52016">
    <property type="entry name" value="LeuD/IlvD-like"/>
    <property type="match status" value="1"/>
</dbReference>
<dbReference type="GO" id="GO:0019521">
    <property type="term" value="P:D-gluconate metabolic process"/>
    <property type="evidence" value="ECO:0007669"/>
    <property type="project" value="UniProtKB-KW"/>
</dbReference>
<comment type="caution">
    <text evidence="13">The sequence shown here is derived from an EMBL/GenBank/DDBJ whole genome shotgun (WGS) entry which is preliminary data.</text>
</comment>
<feature type="domain" description="Dihydroxy-acid/6-phosphogluconate dehydratase C-terminal" evidence="12">
    <location>
        <begin position="416"/>
        <end position="609"/>
    </location>
</feature>
<evidence type="ECO:0000256" key="2">
    <source>
        <dbReference type="ARBA" id="ARBA00022485"/>
    </source>
</evidence>
<dbReference type="GO" id="GO:0046872">
    <property type="term" value="F:metal ion binding"/>
    <property type="evidence" value="ECO:0007669"/>
    <property type="project" value="UniProtKB-KW"/>
</dbReference>
<evidence type="ECO:0000256" key="5">
    <source>
        <dbReference type="ARBA" id="ARBA00023014"/>
    </source>
</evidence>